<proteinExistence type="predicted"/>
<evidence type="ECO:0000313" key="2">
    <source>
        <dbReference type="EMBL" id="KKN06506.1"/>
    </source>
</evidence>
<reference evidence="2" key="1">
    <citation type="journal article" date="2015" name="Nature">
        <title>Complex archaea that bridge the gap between prokaryotes and eukaryotes.</title>
        <authorList>
            <person name="Spang A."/>
            <person name="Saw J.H."/>
            <person name="Jorgensen S.L."/>
            <person name="Zaremba-Niedzwiedzka K."/>
            <person name="Martijn J."/>
            <person name="Lind A.E."/>
            <person name="van Eijk R."/>
            <person name="Schleper C."/>
            <person name="Guy L."/>
            <person name="Ettema T.J."/>
        </authorList>
    </citation>
    <scope>NUCLEOTIDE SEQUENCE</scope>
</reference>
<dbReference type="AlphaFoldDB" id="A0A0F9PZP8"/>
<dbReference type="InterPro" id="IPR057691">
    <property type="entry name" value="DUF7931"/>
</dbReference>
<comment type="caution">
    <text evidence="2">The sequence shown here is derived from an EMBL/GenBank/DDBJ whole genome shotgun (WGS) entry which is preliminary data.</text>
</comment>
<evidence type="ECO:0000259" key="1">
    <source>
        <dbReference type="Pfam" id="PF25559"/>
    </source>
</evidence>
<dbReference type="Pfam" id="PF25559">
    <property type="entry name" value="DUF7931"/>
    <property type="match status" value="1"/>
</dbReference>
<dbReference type="EMBL" id="LAZR01004684">
    <property type="protein sequence ID" value="KKN06506.1"/>
    <property type="molecule type" value="Genomic_DNA"/>
</dbReference>
<name>A0A0F9PZP8_9ZZZZ</name>
<accession>A0A0F9PZP8</accession>
<protein>
    <recommendedName>
        <fullName evidence="1">DUF7931 domain-containing protein</fullName>
    </recommendedName>
</protein>
<feature type="domain" description="DUF7931" evidence="1">
    <location>
        <begin position="17"/>
        <end position="164"/>
    </location>
</feature>
<sequence length="166" mass="19351">MAEKIPTVDTKIILDSRDQAKKNVQALIQSARQEIIFFGPMLDDIMFNNDDCIQQLTQFLTQSQRTRARFLVHDTRKNSARGHRLISLSQRLSSKIHIHQTGLNDKQQHHLFLLIDTKAYLYCPNNARYEGIVDFDAAATVREKQKQFEEMWAQSIPDVNVRRLQL</sequence>
<gene>
    <name evidence="2" type="ORF">LCGC14_1076650</name>
</gene>
<organism evidence="2">
    <name type="scientific">marine sediment metagenome</name>
    <dbReference type="NCBI Taxonomy" id="412755"/>
    <lineage>
        <taxon>unclassified sequences</taxon>
        <taxon>metagenomes</taxon>
        <taxon>ecological metagenomes</taxon>
    </lineage>
</organism>